<evidence type="ECO:0000256" key="1">
    <source>
        <dbReference type="SAM" id="MobiDB-lite"/>
    </source>
</evidence>
<dbReference type="PANTHER" id="PTHR12393">
    <property type="entry name" value="SPHINGOMYELIN PHOSPHODIESTERASE RELATED"/>
    <property type="match status" value="1"/>
</dbReference>
<dbReference type="Proteomes" id="UP000612055">
    <property type="component" value="Unassembled WGS sequence"/>
</dbReference>
<dbReference type="EMBL" id="JAEHOE010000004">
    <property type="protein sequence ID" value="KAG2500473.1"/>
    <property type="molecule type" value="Genomic_DNA"/>
</dbReference>
<evidence type="ECO:0008006" key="4">
    <source>
        <dbReference type="Google" id="ProtNLM"/>
    </source>
</evidence>
<dbReference type="GO" id="GO:0004620">
    <property type="term" value="F:phospholipase activity"/>
    <property type="evidence" value="ECO:0007669"/>
    <property type="project" value="TreeGrafter"/>
</dbReference>
<dbReference type="Gene3D" id="1.25.40.20">
    <property type="entry name" value="Ankyrin repeat-containing domain"/>
    <property type="match status" value="1"/>
</dbReference>
<feature type="compositionally biased region" description="Basic and acidic residues" evidence="1">
    <location>
        <begin position="410"/>
        <end position="434"/>
    </location>
</feature>
<dbReference type="GO" id="GO:0030149">
    <property type="term" value="P:sphingolipid catabolic process"/>
    <property type="evidence" value="ECO:0007669"/>
    <property type="project" value="TreeGrafter"/>
</dbReference>
<sequence length="445" mass="48305">MDPAPSASGACSSARTCRTRSGHVDLLGWLLREASRLADAEAEAEAVGEAWGREEARKHLVSSALVGCDLATVLELWDWCGLDTLGVHPGWVSGGWRHVVAAALRSPRDWRQKAEWVVERATEMRQLALKPTVDLFEAALRPFPGHIPADSEERVAWLEGQGCRPDSSVLSSAVRAGDMAAFRMLRSRGVSLHSVISDVANFRGVITAAAQAGHLEMLQELRVQASRAAVGWGQHQWDAVLSSAASGGRLPILEWAGGCMTAGELRNIRREEVFRSAARSGSVAAMTWALEHGCTADEEAWSCAVESGCEAAVDFLTTLGCPQPVTGEPYEKALEGRGWRLLLALHWAGVSFGPRRSRLYGLALAGGAPPDVLRWLEREAGADPRAGAAEAKTLHACCEACEESAEQWAADERAQADEEVEAKADRDVEAEVERARRRHERGRWR</sequence>
<evidence type="ECO:0000313" key="3">
    <source>
        <dbReference type="Proteomes" id="UP000612055"/>
    </source>
</evidence>
<dbReference type="AlphaFoldDB" id="A0A836C5V8"/>
<reference evidence="2" key="1">
    <citation type="journal article" date="2020" name="bioRxiv">
        <title>Comparative genomics of Chlamydomonas.</title>
        <authorList>
            <person name="Craig R.J."/>
            <person name="Hasan A.R."/>
            <person name="Ness R.W."/>
            <person name="Keightley P.D."/>
        </authorList>
    </citation>
    <scope>NUCLEOTIDE SEQUENCE</scope>
    <source>
        <strain evidence="2">CCAP 11/70</strain>
    </source>
</reference>
<organism evidence="2 3">
    <name type="scientific">Edaphochlamys debaryana</name>
    <dbReference type="NCBI Taxonomy" id="47281"/>
    <lineage>
        <taxon>Eukaryota</taxon>
        <taxon>Viridiplantae</taxon>
        <taxon>Chlorophyta</taxon>
        <taxon>core chlorophytes</taxon>
        <taxon>Chlorophyceae</taxon>
        <taxon>CS clade</taxon>
        <taxon>Chlamydomonadales</taxon>
        <taxon>Chlamydomonadales incertae sedis</taxon>
        <taxon>Edaphochlamys</taxon>
    </lineage>
</organism>
<feature type="compositionally biased region" description="Basic residues" evidence="1">
    <location>
        <begin position="435"/>
        <end position="445"/>
    </location>
</feature>
<dbReference type="GO" id="GO:0071944">
    <property type="term" value="C:cell periphery"/>
    <property type="evidence" value="ECO:0007669"/>
    <property type="project" value="TreeGrafter"/>
</dbReference>
<comment type="caution">
    <text evidence="2">The sequence shown here is derived from an EMBL/GenBank/DDBJ whole genome shotgun (WGS) entry which is preliminary data.</text>
</comment>
<dbReference type="GO" id="GO:0046513">
    <property type="term" value="P:ceramide biosynthetic process"/>
    <property type="evidence" value="ECO:0007669"/>
    <property type="project" value="TreeGrafter"/>
</dbReference>
<feature type="region of interest" description="Disordered" evidence="1">
    <location>
        <begin position="408"/>
        <end position="445"/>
    </location>
</feature>
<dbReference type="GO" id="GO:0005783">
    <property type="term" value="C:endoplasmic reticulum"/>
    <property type="evidence" value="ECO:0007669"/>
    <property type="project" value="TreeGrafter"/>
</dbReference>
<name>A0A836C5V8_9CHLO</name>
<dbReference type="PANTHER" id="PTHR12393:SF6">
    <property type="entry name" value="SPHINGOMYELIN PHOSPHODIESTERASE 2"/>
    <property type="match status" value="1"/>
</dbReference>
<proteinExistence type="predicted"/>
<protein>
    <recommendedName>
        <fullName evidence="4">Ankyrin repeat domain-containing protein</fullName>
    </recommendedName>
</protein>
<keyword evidence="3" id="KW-1185">Reference proteome</keyword>
<dbReference type="OrthoDB" id="546672at2759"/>
<accession>A0A836C5V8</accession>
<dbReference type="GO" id="GO:0016020">
    <property type="term" value="C:membrane"/>
    <property type="evidence" value="ECO:0007669"/>
    <property type="project" value="TreeGrafter"/>
</dbReference>
<evidence type="ECO:0000313" key="2">
    <source>
        <dbReference type="EMBL" id="KAG2500473.1"/>
    </source>
</evidence>
<gene>
    <name evidence="2" type="ORF">HYH03_002039</name>
</gene>
<dbReference type="InterPro" id="IPR036770">
    <property type="entry name" value="Ankyrin_rpt-contain_sf"/>
</dbReference>